<keyword evidence="8" id="KW-0675">Receptor</keyword>
<dbReference type="PANTHER" id="PTHR30069">
    <property type="entry name" value="TONB-DEPENDENT OUTER MEMBRANE RECEPTOR"/>
    <property type="match status" value="1"/>
</dbReference>
<proteinExistence type="predicted"/>
<dbReference type="Gene3D" id="2.40.170.20">
    <property type="entry name" value="TonB-dependent receptor, beta-barrel domain"/>
    <property type="match status" value="1"/>
</dbReference>
<accession>A0ABS1GGU2</accession>
<reference evidence="8 9" key="1">
    <citation type="journal article" date="2021" name="Syst. Appl. Microbiol.">
        <title>Persephonella atlantica sp. nov.: How to adapt to physico-chemical gradients in high temperature hydrothermal habitats.</title>
        <authorList>
            <person name="Francois D.X."/>
            <person name="Godfroy A."/>
            <person name="Mathien C."/>
            <person name="Aube J."/>
            <person name="Cathalot C."/>
            <person name="Lesongeur F."/>
            <person name="L'Haridon S."/>
            <person name="Philippon X."/>
            <person name="Roussel E.G."/>
        </authorList>
    </citation>
    <scope>NUCLEOTIDE SEQUENCE [LARGE SCALE GENOMIC DNA]</scope>
    <source>
        <strain evidence="8 9">MO1340</strain>
    </source>
</reference>
<evidence type="ECO:0000256" key="4">
    <source>
        <dbReference type="ARBA" id="ARBA00022692"/>
    </source>
</evidence>
<comment type="caution">
    <text evidence="8">The sequence shown here is derived from an EMBL/GenBank/DDBJ whole genome shotgun (WGS) entry which is preliminary data.</text>
</comment>
<keyword evidence="6" id="KW-0472">Membrane</keyword>
<keyword evidence="5" id="KW-0732">Signal</keyword>
<evidence type="ECO:0000313" key="9">
    <source>
        <dbReference type="Proteomes" id="UP000772812"/>
    </source>
</evidence>
<organism evidence="8 9">
    <name type="scientific">Persephonella atlantica</name>
    <dbReference type="NCBI Taxonomy" id="2699429"/>
    <lineage>
        <taxon>Bacteria</taxon>
        <taxon>Pseudomonadati</taxon>
        <taxon>Aquificota</taxon>
        <taxon>Aquificia</taxon>
        <taxon>Aquificales</taxon>
        <taxon>Hydrogenothermaceae</taxon>
        <taxon>Persephonella</taxon>
    </lineage>
</organism>
<protein>
    <submittedName>
        <fullName evidence="8">TonB-dependent receptor</fullName>
    </submittedName>
</protein>
<dbReference type="InterPro" id="IPR039426">
    <property type="entry name" value="TonB-dep_rcpt-like"/>
</dbReference>
<keyword evidence="2" id="KW-0813">Transport</keyword>
<dbReference type="InterPro" id="IPR036942">
    <property type="entry name" value="Beta-barrel_TonB_sf"/>
</dbReference>
<keyword evidence="3" id="KW-1134">Transmembrane beta strand</keyword>
<keyword evidence="7" id="KW-0998">Cell outer membrane</keyword>
<name>A0ABS1GGU2_9AQUI</name>
<keyword evidence="4" id="KW-0812">Transmembrane</keyword>
<evidence type="ECO:0000256" key="7">
    <source>
        <dbReference type="ARBA" id="ARBA00023237"/>
    </source>
</evidence>
<sequence length="637" mass="74363">MGKLFVAGLLTVFVFCFLSYGDESIITLMKRYEGESELSKKTKQESLGHIIVFTRKDLDMMQAHTLSDILRLVPLVNFLPNQYGVETLLNPGNPITVPFVFRIYIDDHEVSSIHTYSPFLTYDRYPLDNINHVEIYYSAGAISVSNEPSQMIIKMYTKVPSRENSTKLRVTAGTKKSYTLSFFSAYKINDDSSFLLNFSKSYFRFPKPEINGQTVSRNQFRKNLFLKYSYFDTDVEFSAVDVRRGGFMGLSFDAAPDYSSVQSLDTYISVKQKFDRNTKLVLSYDYQKRKYKELNSQSDGGIFVPGIYSFFNPPTYYYEDLNFHKFAVSLDRKFRKGRNSLLAGTFLRYYFQNTSKNEYSDSSGIHDLKGNIFRVKNFYIGSFYLENSYNINEKNLFIAGLKYDRYKFYGQKSKGKINGRVGFISFLNHSLMLKGFISHYYILPSMILIESSKEKKLDPIRSTVFSAEAKYRTGKNEFRLFYSYYRVEDLIIIDKNSGLFVSSDKNGNFHEYGLFFRRKVDEFTTFELNYWITDVGKDKYSPERGGYLRVGREFKRFQLYTDIVYRGSYRPYGLDIPASYNLRISAGYQLPKSWYLKITGENLLNSSEKRAYISYKGDKGYFSTSYRRILITLEKVF</sequence>
<evidence type="ECO:0000256" key="1">
    <source>
        <dbReference type="ARBA" id="ARBA00004571"/>
    </source>
</evidence>
<keyword evidence="9" id="KW-1185">Reference proteome</keyword>
<comment type="subcellular location">
    <subcellularLocation>
        <location evidence="1">Cell outer membrane</location>
        <topology evidence="1">Multi-pass membrane protein</topology>
    </subcellularLocation>
</comment>
<gene>
    <name evidence="8" type="ORF">GWK41_03365</name>
</gene>
<evidence type="ECO:0000256" key="5">
    <source>
        <dbReference type="ARBA" id="ARBA00022729"/>
    </source>
</evidence>
<dbReference type="PANTHER" id="PTHR30069:SF29">
    <property type="entry name" value="HEMOGLOBIN AND HEMOGLOBIN-HAPTOGLOBIN-BINDING PROTEIN 1-RELATED"/>
    <property type="match status" value="1"/>
</dbReference>
<dbReference type="RefSeq" id="WP_200673490.1">
    <property type="nucleotide sequence ID" value="NZ_JAACYA010000001.1"/>
</dbReference>
<dbReference type="Proteomes" id="UP000772812">
    <property type="component" value="Unassembled WGS sequence"/>
</dbReference>
<evidence type="ECO:0000256" key="2">
    <source>
        <dbReference type="ARBA" id="ARBA00022448"/>
    </source>
</evidence>
<evidence type="ECO:0000256" key="6">
    <source>
        <dbReference type="ARBA" id="ARBA00023136"/>
    </source>
</evidence>
<evidence type="ECO:0000313" key="8">
    <source>
        <dbReference type="EMBL" id="MBK3332105.1"/>
    </source>
</evidence>
<dbReference type="SUPFAM" id="SSF56935">
    <property type="entry name" value="Porins"/>
    <property type="match status" value="1"/>
</dbReference>
<dbReference type="EMBL" id="JAACYA010000001">
    <property type="protein sequence ID" value="MBK3332105.1"/>
    <property type="molecule type" value="Genomic_DNA"/>
</dbReference>
<evidence type="ECO:0000256" key="3">
    <source>
        <dbReference type="ARBA" id="ARBA00022452"/>
    </source>
</evidence>